<keyword evidence="6" id="KW-0482">Metalloprotease</keyword>
<comment type="cofactor">
    <cofactor evidence="1">
        <name>Zn(2+)</name>
        <dbReference type="ChEBI" id="CHEBI:29105"/>
    </cofactor>
</comment>
<keyword evidence="10" id="KW-1185">Reference proteome</keyword>
<dbReference type="RefSeq" id="WP_184019994.1">
    <property type="nucleotide sequence ID" value="NZ_JACIJC010000005.1"/>
</dbReference>
<feature type="signal peptide" evidence="7">
    <location>
        <begin position="1"/>
        <end position="21"/>
    </location>
</feature>
<evidence type="ECO:0000259" key="8">
    <source>
        <dbReference type="PROSITE" id="PS51782"/>
    </source>
</evidence>
<evidence type="ECO:0000313" key="10">
    <source>
        <dbReference type="Proteomes" id="UP000549617"/>
    </source>
</evidence>
<organism evidence="9 10">
    <name type="scientific">Sphingobium boeckii</name>
    <dbReference type="NCBI Taxonomy" id="1082345"/>
    <lineage>
        <taxon>Bacteria</taxon>
        <taxon>Pseudomonadati</taxon>
        <taxon>Pseudomonadota</taxon>
        <taxon>Alphaproteobacteria</taxon>
        <taxon>Sphingomonadales</taxon>
        <taxon>Sphingomonadaceae</taxon>
        <taxon>Sphingobium</taxon>
    </lineage>
</organism>
<dbReference type="PANTHER" id="PTHR22726">
    <property type="entry name" value="METALLOENDOPEPTIDASE OMA1"/>
    <property type="match status" value="1"/>
</dbReference>
<keyword evidence="3" id="KW-0479">Metal-binding</keyword>
<keyword evidence="2 9" id="KW-0645">Protease</keyword>
<keyword evidence="4" id="KW-0378">Hydrolase</keyword>
<keyword evidence="5" id="KW-0862">Zinc</keyword>
<dbReference type="GO" id="GO:0016020">
    <property type="term" value="C:membrane"/>
    <property type="evidence" value="ECO:0007669"/>
    <property type="project" value="TreeGrafter"/>
</dbReference>
<feature type="domain" description="LysM" evidence="8">
    <location>
        <begin position="444"/>
        <end position="491"/>
    </location>
</feature>
<dbReference type="GO" id="GO:0046872">
    <property type="term" value="F:metal ion binding"/>
    <property type="evidence" value="ECO:0007669"/>
    <property type="project" value="UniProtKB-KW"/>
</dbReference>
<evidence type="ECO:0000256" key="1">
    <source>
        <dbReference type="ARBA" id="ARBA00001947"/>
    </source>
</evidence>
<name>A0A7W9AJU0_9SPHN</name>
<accession>A0A7W9AJU0</accession>
<gene>
    <name evidence="9" type="ORF">FHS49_002998</name>
</gene>
<dbReference type="GO" id="GO:0051603">
    <property type="term" value="P:proteolysis involved in protein catabolic process"/>
    <property type="evidence" value="ECO:0007669"/>
    <property type="project" value="TreeGrafter"/>
</dbReference>
<evidence type="ECO:0000256" key="6">
    <source>
        <dbReference type="ARBA" id="ARBA00023049"/>
    </source>
</evidence>
<dbReference type="Pfam" id="PF01435">
    <property type="entry name" value="Peptidase_M48"/>
    <property type="match status" value="1"/>
</dbReference>
<dbReference type="Proteomes" id="UP000549617">
    <property type="component" value="Unassembled WGS sequence"/>
</dbReference>
<dbReference type="InterPro" id="IPR001915">
    <property type="entry name" value="Peptidase_M48"/>
</dbReference>
<dbReference type="Gene3D" id="3.30.2010.10">
    <property type="entry name" value="Metalloproteases ('zincins'), catalytic domain"/>
    <property type="match status" value="1"/>
</dbReference>
<dbReference type="PANTHER" id="PTHR22726:SF1">
    <property type="entry name" value="METALLOENDOPEPTIDASE OMA1, MITOCHONDRIAL"/>
    <property type="match status" value="1"/>
</dbReference>
<evidence type="ECO:0000256" key="2">
    <source>
        <dbReference type="ARBA" id="ARBA00022670"/>
    </source>
</evidence>
<dbReference type="InterPro" id="IPR051156">
    <property type="entry name" value="Mito/Outer_Membr_Metalloprot"/>
</dbReference>
<keyword evidence="7" id="KW-0732">Signal</keyword>
<evidence type="ECO:0000256" key="5">
    <source>
        <dbReference type="ARBA" id="ARBA00022833"/>
    </source>
</evidence>
<dbReference type="EMBL" id="JACIJC010000005">
    <property type="protein sequence ID" value="MBB5686970.1"/>
    <property type="molecule type" value="Genomic_DNA"/>
</dbReference>
<dbReference type="AlphaFoldDB" id="A0A7W9AJU0"/>
<evidence type="ECO:0000313" key="9">
    <source>
        <dbReference type="EMBL" id="MBB5686970.1"/>
    </source>
</evidence>
<comment type="caution">
    <text evidence="9">The sequence shown here is derived from an EMBL/GenBank/DDBJ whole genome shotgun (WGS) entry which is preliminary data.</text>
</comment>
<feature type="chain" id="PRO_5031424414" evidence="7">
    <location>
        <begin position="22"/>
        <end position="494"/>
    </location>
</feature>
<evidence type="ECO:0000256" key="4">
    <source>
        <dbReference type="ARBA" id="ARBA00022801"/>
    </source>
</evidence>
<dbReference type="InterPro" id="IPR018392">
    <property type="entry name" value="LysM"/>
</dbReference>
<dbReference type="PROSITE" id="PS51782">
    <property type="entry name" value="LYSM"/>
    <property type="match status" value="1"/>
</dbReference>
<reference evidence="9 10" key="1">
    <citation type="submission" date="2020-08" db="EMBL/GenBank/DDBJ databases">
        <title>Genomic Encyclopedia of Type Strains, Phase IV (KMG-IV): sequencing the most valuable type-strain genomes for metagenomic binning, comparative biology and taxonomic classification.</title>
        <authorList>
            <person name="Goeker M."/>
        </authorList>
    </citation>
    <scope>NUCLEOTIDE SEQUENCE [LARGE SCALE GENOMIC DNA]</scope>
    <source>
        <strain evidence="9 10">DSM 25079</strain>
    </source>
</reference>
<proteinExistence type="predicted"/>
<evidence type="ECO:0000256" key="3">
    <source>
        <dbReference type="ARBA" id="ARBA00022723"/>
    </source>
</evidence>
<dbReference type="GO" id="GO:0004222">
    <property type="term" value="F:metalloendopeptidase activity"/>
    <property type="evidence" value="ECO:0007669"/>
    <property type="project" value="InterPro"/>
</dbReference>
<protein>
    <submittedName>
        <fullName evidence="9">Putative Zn-dependent protease</fullName>
    </submittedName>
</protein>
<sequence length="494" mass="52023">MARTRLIAAISLASLTTLALAAAPGGAQTQTVNTISAKDKQTGAQAHPELLQEFGGAYNGSQANYVTRIGQKIAFQSGIAGSEREFTVTLLNSPVNNAFAIPGGYVYVTRQLMALMNDEAELASVLGHEVGHVAARHGQQRQKTASRNAIIGAILQIATGVALGGDSQVGQLLQQGIGSGVQLVTLKYGRTQEYEADDLGISYLARAGYDPAAASTMLASLAAQTAIEARVRGGDARSTPEWASTHPDPGSRVKRALTKAKATGKIRGVRNADPFLTALNGVLYDDDPRHGITEGRNFLYPDGRFQFTVPQGFGMANGSNAVAITGNGGSQAQFAGGPMQGGTLAAHVDSVFRGLAGKNAAINYGQIQRTRINGMDAAYASAQAKANSGQVQVTVFAYQLDGNTAYHFLTLTPVGSANGFDGMFQSFRRMTTAEAAAVRPRKVQVVSVKRGDTIASLSAQMAYDSYRRERFLVLNALTSGAALRTGQRVKIVTY</sequence>
<evidence type="ECO:0000256" key="7">
    <source>
        <dbReference type="SAM" id="SignalP"/>
    </source>
</evidence>